<name>A0A9N9H334_9GLOM</name>
<keyword evidence="2" id="KW-1185">Reference proteome</keyword>
<protein>
    <submittedName>
        <fullName evidence="1">4448_t:CDS:1</fullName>
    </submittedName>
</protein>
<evidence type="ECO:0000313" key="1">
    <source>
        <dbReference type="EMBL" id="CAG8653086.1"/>
    </source>
</evidence>
<dbReference type="AlphaFoldDB" id="A0A9N9H334"/>
<proteinExistence type="predicted"/>
<gene>
    <name evidence="1" type="ORF">POCULU_LOCUS10057</name>
</gene>
<comment type="caution">
    <text evidence="1">The sequence shown here is derived from an EMBL/GenBank/DDBJ whole genome shotgun (WGS) entry which is preliminary data.</text>
</comment>
<organism evidence="1 2">
    <name type="scientific">Paraglomus occultum</name>
    <dbReference type="NCBI Taxonomy" id="144539"/>
    <lineage>
        <taxon>Eukaryota</taxon>
        <taxon>Fungi</taxon>
        <taxon>Fungi incertae sedis</taxon>
        <taxon>Mucoromycota</taxon>
        <taxon>Glomeromycotina</taxon>
        <taxon>Glomeromycetes</taxon>
        <taxon>Paraglomerales</taxon>
        <taxon>Paraglomeraceae</taxon>
        <taxon>Paraglomus</taxon>
    </lineage>
</organism>
<reference evidence="1" key="1">
    <citation type="submission" date="2021-06" db="EMBL/GenBank/DDBJ databases">
        <authorList>
            <person name="Kallberg Y."/>
            <person name="Tangrot J."/>
            <person name="Rosling A."/>
        </authorList>
    </citation>
    <scope>NUCLEOTIDE SEQUENCE</scope>
    <source>
        <strain evidence="1">IA702</strain>
    </source>
</reference>
<feature type="non-terminal residue" evidence="1">
    <location>
        <position position="100"/>
    </location>
</feature>
<dbReference type="Proteomes" id="UP000789572">
    <property type="component" value="Unassembled WGS sequence"/>
</dbReference>
<dbReference type="EMBL" id="CAJVPJ010004548">
    <property type="protein sequence ID" value="CAG8653086.1"/>
    <property type="molecule type" value="Genomic_DNA"/>
</dbReference>
<accession>A0A9N9H334</accession>
<evidence type="ECO:0000313" key="2">
    <source>
        <dbReference type="Proteomes" id="UP000789572"/>
    </source>
</evidence>
<sequence length="100" mass="11921">MDANRREYLRFVLQYGKEHPDATEDQVKEEYLKSKQVPQNRKSRMEHGFSDKEVGYIRSAFNIDYVDNKDIVNRLIAHIDGCLRKYNINRTDYYAPFTAI</sequence>